<feature type="transmembrane region" description="Helical" evidence="1">
    <location>
        <begin position="266"/>
        <end position="288"/>
    </location>
</feature>
<organism evidence="2 3">
    <name type="scientific">Fodinibius salipaludis</name>
    <dbReference type="NCBI Taxonomy" id="2032627"/>
    <lineage>
        <taxon>Bacteria</taxon>
        <taxon>Pseudomonadati</taxon>
        <taxon>Balneolota</taxon>
        <taxon>Balneolia</taxon>
        <taxon>Balneolales</taxon>
        <taxon>Balneolaceae</taxon>
        <taxon>Fodinibius</taxon>
    </lineage>
</organism>
<dbReference type="AlphaFoldDB" id="A0A2A2G671"/>
<feature type="transmembrane region" description="Helical" evidence="1">
    <location>
        <begin position="69"/>
        <end position="89"/>
    </location>
</feature>
<accession>A0A2A2G671</accession>
<dbReference type="Proteomes" id="UP000218831">
    <property type="component" value="Unassembled WGS sequence"/>
</dbReference>
<evidence type="ECO:0000313" key="3">
    <source>
        <dbReference type="Proteomes" id="UP000218831"/>
    </source>
</evidence>
<gene>
    <name evidence="2" type="ORF">CK503_12645</name>
</gene>
<keyword evidence="3" id="KW-1185">Reference proteome</keyword>
<feature type="transmembrane region" description="Helical" evidence="1">
    <location>
        <begin position="30"/>
        <end position="48"/>
    </location>
</feature>
<feature type="transmembrane region" description="Helical" evidence="1">
    <location>
        <begin position="101"/>
        <end position="121"/>
    </location>
</feature>
<keyword evidence="1" id="KW-0812">Transmembrane</keyword>
<sequence>MLAGLTGFLYRLGMMGWVPGELALGNIRHAHSHLMFFGWAVPLPLYIIKQKVSGKADDMGEGFSWMKYSIAWILFFGLMAYPFFLFYGYRPVAMGSATLPLSVIFSGFVMIGWYGFIVGYWKSRTALQDDESLPWIDGALVLLVVCSLGAWGVAVIQELAPQSHLLMKSMTHFFLAAFTEGWVVLILCAILINELEIEEQHWWTSPQFALGAIAIGAPLTFPYGISESLLTPMLLGTARFGGGLAAVGLLLVMAAIFKSGKWRHSIWIWPVALLTLKGVMQLGASVVPSSFWLSDPGLRVLYLHILLLGGLTLLAFAWFNSRTSVSKSYFHLVGGSIIVTLFTLLMFTGVWPQALSGAWIVDALALGALLPILAVLAYWVMLIQSQKKGSI</sequence>
<protein>
    <recommendedName>
        <fullName evidence="4">Cytochrome oxidase subunit I profile domain-containing protein</fullName>
    </recommendedName>
</protein>
<feature type="transmembrane region" description="Helical" evidence="1">
    <location>
        <begin position="357"/>
        <end position="381"/>
    </location>
</feature>
<keyword evidence="1" id="KW-1133">Transmembrane helix</keyword>
<feature type="transmembrane region" description="Helical" evidence="1">
    <location>
        <begin position="237"/>
        <end position="257"/>
    </location>
</feature>
<reference evidence="2 3" key="1">
    <citation type="submission" date="2017-08" db="EMBL/GenBank/DDBJ databases">
        <title>Aliifodinibius alkalisoli sp. nov., isolated from saline alkaline soil.</title>
        <authorList>
            <person name="Liu D."/>
            <person name="Zhang G."/>
        </authorList>
    </citation>
    <scope>NUCLEOTIDE SEQUENCE [LARGE SCALE GENOMIC DNA]</scope>
    <source>
        <strain evidence="2 3">WN023</strain>
    </source>
</reference>
<feature type="transmembrane region" description="Helical" evidence="1">
    <location>
        <begin position="207"/>
        <end position="225"/>
    </location>
</feature>
<evidence type="ECO:0008006" key="4">
    <source>
        <dbReference type="Google" id="ProtNLM"/>
    </source>
</evidence>
<evidence type="ECO:0000313" key="2">
    <source>
        <dbReference type="EMBL" id="PAU93266.1"/>
    </source>
</evidence>
<feature type="transmembrane region" description="Helical" evidence="1">
    <location>
        <begin position="133"/>
        <end position="153"/>
    </location>
</feature>
<feature type="transmembrane region" description="Helical" evidence="1">
    <location>
        <begin position="331"/>
        <end position="351"/>
    </location>
</feature>
<feature type="transmembrane region" description="Helical" evidence="1">
    <location>
        <begin position="300"/>
        <end position="319"/>
    </location>
</feature>
<comment type="caution">
    <text evidence="2">The sequence shown here is derived from an EMBL/GenBank/DDBJ whole genome shotgun (WGS) entry which is preliminary data.</text>
</comment>
<dbReference type="EMBL" id="NSKE01000009">
    <property type="protein sequence ID" value="PAU93266.1"/>
    <property type="molecule type" value="Genomic_DNA"/>
</dbReference>
<name>A0A2A2G671_9BACT</name>
<proteinExistence type="predicted"/>
<feature type="transmembrane region" description="Helical" evidence="1">
    <location>
        <begin position="173"/>
        <end position="195"/>
    </location>
</feature>
<keyword evidence="1" id="KW-0472">Membrane</keyword>
<evidence type="ECO:0000256" key="1">
    <source>
        <dbReference type="SAM" id="Phobius"/>
    </source>
</evidence>